<dbReference type="Proteomes" id="UP000252040">
    <property type="component" value="Unplaced"/>
</dbReference>
<organism evidence="2 3">
    <name type="scientific">Neophocaena asiaeorientalis asiaeorientalis</name>
    <name type="common">Yangtze finless porpoise</name>
    <name type="synonym">Neophocaena phocaenoides subsp. asiaeorientalis</name>
    <dbReference type="NCBI Taxonomy" id="1706337"/>
    <lineage>
        <taxon>Eukaryota</taxon>
        <taxon>Metazoa</taxon>
        <taxon>Chordata</taxon>
        <taxon>Craniata</taxon>
        <taxon>Vertebrata</taxon>
        <taxon>Euteleostomi</taxon>
        <taxon>Mammalia</taxon>
        <taxon>Eutheria</taxon>
        <taxon>Laurasiatheria</taxon>
        <taxon>Artiodactyla</taxon>
        <taxon>Whippomorpha</taxon>
        <taxon>Cetacea</taxon>
        <taxon>Odontoceti</taxon>
        <taxon>Phocoenidae</taxon>
        <taxon>Neophocaena</taxon>
    </lineage>
</organism>
<feature type="region of interest" description="Disordered" evidence="1">
    <location>
        <begin position="1"/>
        <end position="30"/>
    </location>
</feature>
<feature type="region of interest" description="Disordered" evidence="1">
    <location>
        <begin position="158"/>
        <end position="210"/>
    </location>
</feature>
<dbReference type="RefSeq" id="XP_024610560.1">
    <property type="nucleotide sequence ID" value="XM_024754792.1"/>
</dbReference>
<feature type="compositionally biased region" description="Low complexity" evidence="1">
    <location>
        <begin position="200"/>
        <end position="210"/>
    </location>
</feature>
<protein>
    <submittedName>
        <fullName evidence="3">Uncharacterized protein LOC112406108</fullName>
    </submittedName>
</protein>
<evidence type="ECO:0000313" key="3">
    <source>
        <dbReference type="RefSeq" id="XP_024610560.1"/>
    </source>
</evidence>
<dbReference type="KEGG" id="nasi:112406108"/>
<proteinExistence type="predicted"/>
<gene>
    <name evidence="3" type="primary">LOC112406108</name>
</gene>
<sequence>MVFQHENISHTVSLDPGDLPIQGQGQSAQEGPGTLCGGSPLPLPPVTRCRCRCRSRLPPPGPSQASPCSVSGQPGALSPCQASPCPLRAPAPATRSAGPCLAPRLESRWPGGHRGARSRSAHPASPPACTVCFLSPNQQDDTAPLRGGGLRGRLRRHVTTHRAGAQQSPAQSPRGHRAAAGPGPPAPCPEQARHWVSPEASATAAKPLPKALGAPSLRRWRHVSEAAPRAPGSVTFLRGAVSGPANGGHTRLSGHLEVASASGGRRRRTQGRSPPPSARLLQAQPGSRPSRLRAVRLPHRLVMATLRRSVNFLVGDLRIGESGLLPTSIFCLQVSS</sequence>
<dbReference type="GeneID" id="112406108"/>
<feature type="region of interest" description="Disordered" evidence="1">
    <location>
        <begin position="258"/>
        <end position="292"/>
    </location>
</feature>
<name>A0A341C6Y4_NEOAA</name>
<reference evidence="3" key="1">
    <citation type="submission" date="2025-08" db="UniProtKB">
        <authorList>
            <consortium name="RefSeq"/>
        </authorList>
    </citation>
    <scope>IDENTIFICATION</scope>
    <source>
        <tissue evidence="3">Meat</tissue>
    </source>
</reference>
<evidence type="ECO:0000313" key="2">
    <source>
        <dbReference type="Proteomes" id="UP000252040"/>
    </source>
</evidence>
<dbReference type="InParanoid" id="A0A341C6Y4"/>
<evidence type="ECO:0000256" key="1">
    <source>
        <dbReference type="SAM" id="MobiDB-lite"/>
    </source>
</evidence>
<keyword evidence="2" id="KW-1185">Reference proteome</keyword>
<dbReference type="AlphaFoldDB" id="A0A341C6Y4"/>
<accession>A0A341C6Y4</accession>
<feature type="region of interest" description="Disordered" evidence="1">
    <location>
        <begin position="91"/>
        <end position="124"/>
    </location>
</feature>